<dbReference type="GO" id="GO:0030170">
    <property type="term" value="F:pyridoxal phosphate binding"/>
    <property type="evidence" value="ECO:0007669"/>
    <property type="project" value="InterPro"/>
</dbReference>
<evidence type="ECO:0000256" key="2">
    <source>
        <dbReference type="ARBA" id="ARBA00009533"/>
    </source>
</evidence>
<evidence type="ECO:0000313" key="9">
    <source>
        <dbReference type="Proteomes" id="UP000035444"/>
    </source>
</evidence>
<name>A0A0H2MI93_9PROT</name>
<evidence type="ECO:0000256" key="5">
    <source>
        <dbReference type="ARBA" id="ARBA00023239"/>
    </source>
</evidence>
<dbReference type="PANTHER" id="PTHR11999">
    <property type="entry name" value="GROUP II PYRIDOXAL-5-PHOSPHATE DECARBOXYLASE"/>
    <property type="match status" value="1"/>
</dbReference>
<evidence type="ECO:0000256" key="3">
    <source>
        <dbReference type="ARBA" id="ARBA00022793"/>
    </source>
</evidence>
<dbReference type="InterPro" id="IPR015424">
    <property type="entry name" value="PyrdxlP-dep_Trfase"/>
</dbReference>
<dbReference type="RefSeq" id="WP_047762226.1">
    <property type="nucleotide sequence ID" value="NZ_LAQL01000002.1"/>
</dbReference>
<evidence type="ECO:0000256" key="4">
    <source>
        <dbReference type="ARBA" id="ARBA00022898"/>
    </source>
</evidence>
<dbReference type="OrthoDB" id="9803665at2"/>
<dbReference type="EMBL" id="LAQL01000002">
    <property type="protein sequence ID" value="KLN62098.1"/>
    <property type="molecule type" value="Genomic_DNA"/>
</dbReference>
<keyword evidence="5 7" id="KW-0456">Lyase</keyword>
<protein>
    <submittedName>
        <fullName evidence="8">Pyridoxal-dependent decarboxylase</fullName>
    </submittedName>
</protein>
<comment type="cofactor">
    <cofactor evidence="1 6 7">
        <name>pyridoxal 5'-phosphate</name>
        <dbReference type="ChEBI" id="CHEBI:597326"/>
    </cofactor>
</comment>
<evidence type="ECO:0000313" key="8">
    <source>
        <dbReference type="EMBL" id="KLN62098.1"/>
    </source>
</evidence>
<comment type="similarity">
    <text evidence="2 7">Belongs to the group II decarboxylase family.</text>
</comment>
<comment type="caution">
    <text evidence="8">The sequence shown here is derived from an EMBL/GenBank/DDBJ whole genome shotgun (WGS) entry which is preliminary data.</text>
</comment>
<dbReference type="SUPFAM" id="SSF53383">
    <property type="entry name" value="PLP-dependent transferases"/>
    <property type="match status" value="1"/>
</dbReference>
<proteinExistence type="inferred from homology"/>
<reference evidence="8 9" key="1">
    <citation type="submission" date="2015-03" db="EMBL/GenBank/DDBJ databases">
        <title>Genome Sequence of Kiloniella spongiae MEBiC09566, isolated from a marine sponge.</title>
        <authorList>
            <person name="Shao Z."/>
            <person name="Wang L."/>
            <person name="Li X."/>
        </authorList>
    </citation>
    <scope>NUCLEOTIDE SEQUENCE [LARGE SCALE GENOMIC DNA]</scope>
    <source>
        <strain evidence="8 9">MEBiC09566</strain>
    </source>
</reference>
<dbReference type="Pfam" id="PF00282">
    <property type="entry name" value="Pyridoxal_deC"/>
    <property type="match status" value="1"/>
</dbReference>
<dbReference type="InterPro" id="IPR010977">
    <property type="entry name" value="Aromatic_deC"/>
</dbReference>
<dbReference type="GO" id="GO:0019752">
    <property type="term" value="P:carboxylic acid metabolic process"/>
    <property type="evidence" value="ECO:0007669"/>
    <property type="project" value="InterPro"/>
</dbReference>
<dbReference type="STRING" id="1489064.WH96_00715"/>
<dbReference type="Gene3D" id="3.40.640.10">
    <property type="entry name" value="Type I PLP-dependent aspartate aminotransferase-like (Major domain)"/>
    <property type="match status" value="1"/>
</dbReference>
<evidence type="ECO:0000256" key="7">
    <source>
        <dbReference type="RuleBase" id="RU000382"/>
    </source>
</evidence>
<dbReference type="InterPro" id="IPR015422">
    <property type="entry name" value="PyrdxlP-dep_Trfase_small"/>
</dbReference>
<gene>
    <name evidence="8" type="ORF">WH96_00715</name>
</gene>
<keyword evidence="3" id="KW-0210">Decarboxylase</keyword>
<dbReference type="InterPro" id="IPR002129">
    <property type="entry name" value="PyrdxlP-dep_de-COase"/>
</dbReference>
<feature type="modified residue" description="N6-(pyridoxal phosphate)lysine" evidence="6">
    <location>
        <position position="285"/>
    </location>
</feature>
<sequence>MSNELLRDAYERSERYLSGVDRQRVFPAASELTALTGFEEPFPETGQNAQDILGQLDELGASATVASAGSRYFGFVVGGSLPVTVGANWMATAWDQVASSSVTSPVADKIEKVTSQWLLDVLDLPRQAAVGFVTGATMATFTALAAARHKILKKQGWNVEEDGLFGAPEIKVIVSDEVHVTVLKALSMLGLGKSRVIKIPTDANGAMDVGKLPELNDQTIVCTQAGNVNSGAFDPISEICDRAQAVGAWVHVDGAFGLWARSSSSKAYLAQGMEKADSWATDGHKWLNTPYDGGVVVCRDDEALYGAMSVSAAYLKGREGASQSYIPEFSKRARGIDIWAALKFLGRDGVDDLISGCCELAEYFAKGLEALGLNILNDVVLNQIVVSWDSAERTEALIQGVQQEGTCWFGPTIWKGHNAFRLSVSSWKITHQDIDLSLKAIEDAMRKIEAQK</sequence>
<dbReference type="InterPro" id="IPR015421">
    <property type="entry name" value="PyrdxlP-dep_Trfase_major"/>
</dbReference>
<dbReference type="GO" id="GO:0016831">
    <property type="term" value="F:carboxy-lyase activity"/>
    <property type="evidence" value="ECO:0007669"/>
    <property type="project" value="UniProtKB-KW"/>
</dbReference>
<dbReference type="AlphaFoldDB" id="A0A0H2MI93"/>
<dbReference type="Gene3D" id="3.90.1150.10">
    <property type="entry name" value="Aspartate Aminotransferase, domain 1"/>
    <property type="match status" value="1"/>
</dbReference>
<dbReference type="PANTHER" id="PTHR11999:SF70">
    <property type="entry name" value="MIP05841P"/>
    <property type="match status" value="1"/>
</dbReference>
<organism evidence="8 9">
    <name type="scientific">Kiloniella spongiae</name>
    <dbReference type="NCBI Taxonomy" id="1489064"/>
    <lineage>
        <taxon>Bacteria</taxon>
        <taxon>Pseudomonadati</taxon>
        <taxon>Pseudomonadota</taxon>
        <taxon>Alphaproteobacteria</taxon>
        <taxon>Rhodospirillales</taxon>
        <taxon>Kiloniellaceae</taxon>
        <taxon>Kiloniella</taxon>
    </lineage>
</organism>
<dbReference type="Proteomes" id="UP000035444">
    <property type="component" value="Unassembled WGS sequence"/>
</dbReference>
<keyword evidence="9" id="KW-1185">Reference proteome</keyword>
<evidence type="ECO:0000256" key="1">
    <source>
        <dbReference type="ARBA" id="ARBA00001933"/>
    </source>
</evidence>
<dbReference type="PATRIC" id="fig|1489064.4.peg.1057"/>
<keyword evidence="4 6" id="KW-0663">Pyridoxal phosphate</keyword>
<accession>A0A0H2MI93</accession>
<evidence type="ECO:0000256" key="6">
    <source>
        <dbReference type="PIRSR" id="PIRSR602129-50"/>
    </source>
</evidence>